<comment type="similarity">
    <text evidence="2 13">Belongs to the small Tim family.</text>
</comment>
<evidence type="ECO:0000256" key="11">
    <source>
        <dbReference type="ARBA" id="ARBA00023157"/>
    </source>
</evidence>
<evidence type="ECO:0000256" key="12">
    <source>
        <dbReference type="ARBA" id="ARBA00023186"/>
    </source>
</evidence>
<dbReference type="SUPFAM" id="SSF144122">
    <property type="entry name" value="Tim10-like"/>
    <property type="match status" value="1"/>
</dbReference>
<keyword evidence="11 13" id="KW-1015">Disulfide bond</keyword>
<comment type="subunit">
    <text evidence="13">Heterohexamer.</text>
</comment>
<keyword evidence="4" id="KW-0479">Metal-binding</keyword>
<keyword evidence="10" id="KW-0472">Membrane</keyword>
<evidence type="ECO:0000256" key="10">
    <source>
        <dbReference type="ARBA" id="ARBA00023136"/>
    </source>
</evidence>
<comment type="subcellular location">
    <subcellularLocation>
        <location evidence="1 13">Mitochondrion inner membrane</location>
        <topology evidence="1 13">Peripheral membrane protein</topology>
        <orientation evidence="1 13">Intermembrane side</orientation>
    </subcellularLocation>
</comment>
<evidence type="ECO:0000313" key="15">
    <source>
        <dbReference type="EMBL" id="RKP30542.1"/>
    </source>
</evidence>
<keyword evidence="7 13" id="KW-0653">Protein transport</keyword>
<keyword evidence="5 13" id="KW-0999">Mitochondrion inner membrane</keyword>
<accession>A0A4P9ZDS7</accession>
<dbReference type="OrthoDB" id="7813104at2759"/>
<dbReference type="GO" id="GO:0046872">
    <property type="term" value="F:metal ion binding"/>
    <property type="evidence" value="ECO:0007669"/>
    <property type="project" value="UniProtKB-KW"/>
</dbReference>
<evidence type="ECO:0000256" key="5">
    <source>
        <dbReference type="ARBA" id="ARBA00022792"/>
    </source>
</evidence>
<evidence type="ECO:0000256" key="1">
    <source>
        <dbReference type="ARBA" id="ARBA00004137"/>
    </source>
</evidence>
<name>A0A4P9ZDS7_9ASCO</name>
<evidence type="ECO:0000256" key="13">
    <source>
        <dbReference type="RuleBase" id="RU367043"/>
    </source>
</evidence>
<evidence type="ECO:0000256" key="8">
    <source>
        <dbReference type="ARBA" id="ARBA00023010"/>
    </source>
</evidence>
<comment type="domain">
    <text evidence="13">The twin CX3C motif contains 4 conserved Cys residues that form 2 disulfide bonds in the mitochondrial intermembrane space.</text>
</comment>
<dbReference type="AlphaFoldDB" id="A0A4P9ZDS7"/>
<dbReference type="Pfam" id="PF02953">
    <property type="entry name" value="zf-Tim10_DDP"/>
    <property type="match status" value="1"/>
</dbReference>
<dbReference type="GO" id="GO:0042719">
    <property type="term" value="C:mitochondrial intermembrane space chaperone complex"/>
    <property type="evidence" value="ECO:0007669"/>
    <property type="project" value="UniProtKB-ARBA"/>
</dbReference>
<reference evidence="16" key="1">
    <citation type="journal article" date="2018" name="Nat. Microbiol.">
        <title>Leveraging single-cell genomics to expand the fungal tree of life.</title>
        <authorList>
            <person name="Ahrendt S.R."/>
            <person name="Quandt C.A."/>
            <person name="Ciobanu D."/>
            <person name="Clum A."/>
            <person name="Salamov A."/>
            <person name="Andreopoulos B."/>
            <person name="Cheng J.F."/>
            <person name="Woyke T."/>
            <person name="Pelin A."/>
            <person name="Henrissat B."/>
            <person name="Reynolds N.K."/>
            <person name="Benny G.L."/>
            <person name="Smith M.E."/>
            <person name="James T.Y."/>
            <person name="Grigoriev I.V."/>
        </authorList>
    </citation>
    <scope>NUCLEOTIDE SEQUENCE [LARGE SCALE GENOMIC DNA]</scope>
    <source>
        <strain evidence="16">Baker2002</strain>
    </source>
</reference>
<dbReference type="EMBL" id="ML004456">
    <property type="protein sequence ID" value="RKP30542.1"/>
    <property type="molecule type" value="Genomic_DNA"/>
</dbReference>
<dbReference type="InterPro" id="IPR004217">
    <property type="entry name" value="Tim10-like"/>
</dbReference>
<sequence length="95" mass="10531">MALFGSSQTTAASPTTAEGIKKQLKDQITLELAVANATELVNKITQNCFEKCIEVPQDQLTSQQGACTNQCLEKYMLSWNVISKTYVTRIQQEKS</sequence>
<proteinExistence type="inferred from homology"/>
<dbReference type="GO" id="GO:0015031">
    <property type="term" value="P:protein transport"/>
    <property type="evidence" value="ECO:0007669"/>
    <property type="project" value="UniProtKB-KW"/>
</dbReference>
<evidence type="ECO:0000256" key="3">
    <source>
        <dbReference type="ARBA" id="ARBA00022448"/>
    </source>
</evidence>
<comment type="function">
    <text evidence="13">Mitochondrial intermembrane chaperone that participates in the import and insertion of some multi-pass transmembrane proteins into the mitochondrial inner membrane. Also required for the transfer of beta-barrel precursors from the TOM complex to the sorting and assembly machinery (SAM complex) of the outer membrane. Acts as a chaperone-like protein that protects the hydrophobic precursors from aggregation and guide them through the mitochondrial intermembrane space.</text>
</comment>
<evidence type="ECO:0000256" key="9">
    <source>
        <dbReference type="ARBA" id="ARBA00023128"/>
    </source>
</evidence>
<evidence type="ECO:0000256" key="6">
    <source>
        <dbReference type="ARBA" id="ARBA00022833"/>
    </source>
</evidence>
<keyword evidence="6" id="KW-0862">Zinc</keyword>
<dbReference type="InterPro" id="IPR035427">
    <property type="entry name" value="Tim10-like_dom_sf"/>
</dbReference>
<evidence type="ECO:0000256" key="4">
    <source>
        <dbReference type="ARBA" id="ARBA00022723"/>
    </source>
</evidence>
<organism evidence="15 16">
    <name type="scientific">Metschnikowia bicuspidata</name>
    <dbReference type="NCBI Taxonomy" id="27322"/>
    <lineage>
        <taxon>Eukaryota</taxon>
        <taxon>Fungi</taxon>
        <taxon>Dikarya</taxon>
        <taxon>Ascomycota</taxon>
        <taxon>Saccharomycotina</taxon>
        <taxon>Pichiomycetes</taxon>
        <taxon>Metschnikowiaceae</taxon>
        <taxon>Metschnikowia</taxon>
    </lineage>
</organism>
<protein>
    <recommendedName>
        <fullName evidence="13">Mitochondrial import inner membrane translocase subunit</fullName>
    </recommendedName>
</protein>
<evidence type="ECO:0000313" key="16">
    <source>
        <dbReference type="Proteomes" id="UP000268321"/>
    </source>
</evidence>
<dbReference type="GO" id="GO:0045039">
    <property type="term" value="P:protein insertion into mitochondrial inner membrane"/>
    <property type="evidence" value="ECO:0007669"/>
    <property type="project" value="UniProtKB-ARBA"/>
</dbReference>
<evidence type="ECO:0000256" key="7">
    <source>
        <dbReference type="ARBA" id="ARBA00022927"/>
    </source>
</evidence>
<dbReference type="Gene3D" id="1.10.287.810">
    <property type="entry name" value="Mitochondrial import inner membrane translocase subunit tim13 like domains"/>
    <property type="match status" value="1"/>
</dbReference>
<keyword evidence="8 13" id="KW-0811">Translocation</keyword>
<gene>
    <name evidence="15" type="ORF">METBISCDRAFT_16028</name>
</gene>
<dbReference type="FunFam" id="1.10.287.810:FF:000001">
    <property type="entry name" value="mitochondrial import inner membrane translocase subunit TIM13"/>
    <property type="match status" value="1"/>
</dbReference>
<evidence type="ECO:0000259" key="14">
    <source>
        <dbReference type="Pfam" id="PF02953"/>
    </source>
</evidence>
<keyword evidence="3 13" id="KW-0813">Transport</keyword>
<dbReference type="GO" id="GO:0005743">
    <property type="term" value="C:mitochondrial inner membrane"/>
    <property type="evidence" value="ECO:0007669"/>
    <property type="project" value="UniProtKB-SubCell"/>
</dbReference>
<keyword evidence="12 13" id="KW-0143">Chaperone</keyword>
<evidence type="ECO:0000256" key="2">
    <source>
        <dbReference type="ARBA" id="ARBA00006720"/>
    </source>
</evidence>
<keyword evidence="16" id="KW-1185">Reference proteome</keyword>
<keyword evidence="9 13" id="KW-0496">Mitochondrion</keyword>
<dbReference type="Proteomes" id="UP000268321">
    <property type="component" value="Unassembled WGS sequence"/>
</dbReference>
<feature type="domain" description="Tim10-like" evidence="14">
    <location>
        <begin position="27"/>
        <end position="86"/>
    </location>
</feature>